<comment type="caution">
    <text evidence="3">The sequence shown here is derived from an EMBL/GenBank/DDBJ whole genome shotgun (WGS) entry which is preliminary data.</text>
</comment>
<dbReference type="EMBL" id="WVUD01000004">
    <property type="protein sequence ID" value="MYL82347.1"/>
    <property type="molecule type" value="Genomic_DNA"/>
</dbReference>
<sequence length="131" mass="14062">MAAPKNKGYRHLPAFILLAAAQAPGHGADLLARIRSLLPEASLDSGAVYRTLNALEREGELAATWDTAGPGPARKVYRLTPPGWERLDFWRADIAHRLTLLGRFLEAASNVQAARPGPQTDAAPSGESARI</sequence>
<dbReference type="OrthoDB" id="1683430at2"/>
<proteinExistence type="predicted"/>
<feature type="region of interest" description="Disordered" evidence="1">
    <location>
        <begin position="111"/>
        <end position="131"/>
    </location>
</feature>
<dbReference type="InterPro" id="IPR005149">
    <property type="entry name" value="Tscrpt_reg_PadR_N"/>
</dbReference>
<protein>
    <submittedName>
        <fullName evidence="3">PadR family transcriptional regulator</fullName>
    </submittedName>
</protein>
<dbReference type="InterPro" id="IPR036388">
    <property type="entry name" value="WH-like_DNA-bd_sf"/>
</dbReference>
<gene>
    <name evidence="3" type="ORF">GTA51_04240</name>
</gene>
<dbReference type="Pfam" id="PF03551">
    <property type="entry name" value="PadR"/>
    <property type="match status" value="1"/>
</dbReference>
<dbReference type="PANTHER" id="PTHR33169">
    <property type="entry name" value="PADR-FAMILY TRANSCRIPTIONAL REGULATOR"/>
    <property type="match status" value="1"/>
</dbReference>
<dbReference type="Proteomes" id="UP000482487">
    <property type="component" value="Unassembled WGS sequence"/>
</dbReference>
<evidence type="ECO:0000313" key="4">
    <source>
        <dbReference type="Proteomes" id="UP000482487"/>
    </source>
</evidence>
<feature type="domain" description="Transcription regulator PadR N-terminal" evidence="2">
    <location>
        <begin position="16"/>
        <end position="87"/>
    </location>
</feature>
<dbReference type="SUPFAM" id="SSF46785">
    <property type="entry name" value="Winged helix' DNA-binding domain"/>
    <property type="match status" value="1"/>
</dbReference>
<evidence type="ECO:0000313" key="3">
    <source>
        <dbReference type="EMBL" id="MYL82347.1"/>
    </source>
</evidence>
<organism evidence="3 4">
    <name type="scientific">Solidesulfovibrio aerotolerans</name>
    <dbReference type="NCBI Taxonomy" id="295255"/>
    <lineage>
        <taxon>Bacteria</taxon>
        <taxon>Pseudomonadati</taxon>
        <taxon>Thermodesulfobacteriota</taxon>
        <taxon>Desulfovibrionia</taxon>
        <taxon>Desulfovibrionales</taxon>
        <taxon>Desulfovibrionaceae</taxon>
        <taxon>Solidesulfovibrio</taxon>
    </lineage>
</organism>
<name>A0A7C9IRT9_9BACT</name>
<dbReference type="InterPro" id="IPR052509">
    <property type="entry name" value="Metal_resp_DNA-bind_regulator"/>
</dbReference>
<dbReference type="RefSeq" id="WP_160958973.1">
    <property type="nucleotide sequence ID" value="NZ_WVUD01000004.1"/>
</dbReference>
<evidence type="ECO:0000256" key="1">
    <source>
        <dbReference type="SAM" id="MobiDB-lite"/>
    </source>
</evidence>
<dbReference type="Gene3D" id="1.10.10.10">
    <property type="entry name" value="Winged helix-like DNA-binding domain superfamily/Winged helix DNA-binding domain"/>
    <property type="match status" value="1"/>
</dbReference>
<evidence type="ECO:0000259" key="2">
    <source>
        <dbReference type="Pfam" id="PF03551"/>
    </source>
</evidence>
<dbReference type="AlphaFoldDB" id="A0A7C9IRT9"/>
<reference evidence="3 4" key="1">
    <citation type="submission" date="2020-01" db="EMBL/GenBank/DDBJ databases">
        <title>Genome sequence of Desulfovibrio aerotolerans DSM 16695(T).</title>
        <authorList>
            <person name="Karnachuk O."/>
            <person name="Avakyan M."/>
            <person name="Mardanov A."/>
            <person name="Kadnikov V."/>
            <person name="Ravin N."/>
        </authorList>
    </citation>
    <scope>NUCLEOTIDE SEQUENCE [LARGE SCALE GENOMIC DNA]</scope>
    <source>
        <strain evidence="3 4">DSM 16695</strain>
    </source>
</reference>
<keyword evidence="4" id="KW-1185">Reference proteome</keyword>
<dbReference type="InterPro" id="IPR036390">
    <property type="entry name" value="WH_DNA-bd_sf"/>
</dbReference>
<dbReference type="PANTHER" id="PTHR33169:SF14">
    <property type="entry name" value="TRANSCRIPTIONAL REGULATOR RV3488"/>
    <property type="match status" value="1"/>
</dbReference>
<accession>A0A7C9IRT9</accession>